<dbReference type="CDD" id="cd00553">
    <property type="entry name" value="NAD_synthase"/>
    <property type="match status" value="1"/>
</dbReference>
<dbReference type="InterPro" id="IPR003010">
    <property type="entry name" value="C-N_Hydrolase"/>
</dbReference>
<comment type="similarity">
    <text evidence="2 8">In the C-terminal section; belongs to the NAD synthetase family.</text>
</comment>
<evidence type="ECO:0000313" key="11">
    <source>
        <dbReference type="Proteomes" id="UP000235672"/>
    </source>
</evidence>
<dbReference type="InterPro" id="IPR003694">
    <property type="entry name" value="NAD_synthase"/>
</dbReference>
<reference evidence="10 11" key="1">
    <citation type="submission" date="2016-05" db="EMBL/GenBank/DDBJ databases">
        <title>A degradative enzymes factory behind the ericoid mycorrhizal symbiosis.</title>
        <authorList>
            <consortium name="DOE Joint Genome Institute"/>
            <person name="Martino E."/>
            <person name="Morin E."/>
            <person name="Grelet G."/>
            <person name="Kuo A."/>
            <person name="Kohler A."/>
            <person name="Daghino S."/>
            <person name="Barry K."/>
            <person name="Choi C."/>
            <person name="Cichocki N."/>
            <person name="Clum A."/>
            <person name="Copeland A."/>
            <person name="Hainaut M."/>
            <person name="Haridas S."/>
            <person name="Labutti K."/>
            <person name="Lindquist E."/>
            <person name="Lipzen A."/>
            <person name="Khouja H.-R."/>
            <person name="Murat C."/>
            <person name="Ohm R."/>
            <person name="Olson A."/>
            <person name="Spatafora J."/>
            <person name="Veneault-Fourrey C."/>
            <person name="Henrissat B."/>
            <person name="Grigoriev I."/>
            <person name="Martin F."/>
            <person name="Perotto S."/>
        </authorList>
    </citation>
    <scope>NUCLEOTIDE SEQUENCE [LARGE SCALE GENOMIC DNA]</scope>
    <source>
        <strain evidence="10 11">UAMH 7357</strain>
    </source>
</reference>
<dbReference type="UniPathway" id="UPA00253">
    <property type="reaction ID" value="UER00334"/>
</dbReference>
<dbReference type="AlphaFoldDB" id="A0A2J6PKF7"/>
<keyword evidence="6 8" id="KW-0520">NAD</keyword>
<dbReference type="SUPFAM" id="SSF56317">
    <property type="entry name" value="Carbon-nitrogen hydrolase"/>
    <property type="match status" value="1"/>
</dbReference>
<evidence type="ECO:0000256" key="1">
    <source>
        <dbReference type="ARBA" id="ARBA00005188"/>
    </source>
</evidence>
<dbReference type="EC" id="6.3.5.1" evidence="8"/>
<evidence type="ECO:0000256" key="5">
    <source>
        <dbReference type="ARBA" id="ARBA00022840"/>
    </source>
</evidence>
<dbReference type="Pfam" id="PF00795">
    <property type="entry name" value="CN_hydrolase"/>
    <property type="match status" value="1"/>
</dbReference>
<dbReference type="InterPro" id="IPR036526">
    <property type="entry name" value="C-N_Hydrolase_sf"/>
</dbReference>
<evidence type="ECO:0000259" key="9">
    <source>
        <dbReference type="PROSITE" id="PS50263"/>
    </source>
</evidence>
<dbReference type="OrthoDB" id="2020662at2759"/>
<name>A0A2J6PKF7_9HELO</name>
<evidence type="ECO:0000256" key="6">
    <source>
        <dbReference type="ARBA" id="ARBA00023027"/>
    </source>
</evidence>
<accession>A0A2J6PKF7</accession>
<dbReference type="SUPFAM" id="SSF52402">
    <property type="entry name" value="Adenine nucleotide alpha hydrolases-like"/>
    <property type="match status" value="1"/>
</dbReference>
<dbReference type="InterPro" id="IPR022310">
    <property type="entry name" value="NAD/GMP_synthase"/>
</dbReference>
<evidence type="ECO:0000256" key="3">
    <source>
        <dbReference type="ARBA" id="ARBA00022598"/>
    </source>
</evidence>
<dbReference type="PROSITE" id="PS50263">
    <property type="entry name" value="CN_HYDROLASE"/>
    <property type="match status" value="1"/>
</dbReference>
<comment type="pathway">
    <text evidence="1 8">Cofactor biosynthesis; NAD(+) biosynthesis; NAD(+) from deamido-NAD(+) (L-Gln route): step 1/1.</text>
</comment>
<dbReference type="PANTHER" id="PTHR23090:SF9">
    <property type="entry name" value="GLUTAMINE-DEPENDENT NAD(+) SYNTHETASE"/>
    <property type="match status" value="1"/>
</dbReference>
<dbReference type="InterPro" id="IPR014445">
    <property type="entry name" value="Gln-dep_NAD_synthase"/>
</dbReference>
<dbReference type="Gene3D" id="3.40.50.620">
    <property type="entry name" value="HUPs"/>
    <property type="match status" value="1"/>
</dbReference>
<evidence type="ECO:0000256" key="4">
    <source>
        <dbReference type="ARBA" id="ARBA00022741"/>
    </source>
</evidence>
<dbReference type="GO" id="GO:0005524">
    <property type="term" value="F:ATP binding"/>
    <property type="evidence" value="ECO:0007669"/>
    <property type="project" value="UniProtKB-UniRule"/>
</dbReference>
<dbReference type="FunFam" id="3.40.50.620:FF:000036">
    <property type="entry name" value="Glutamine-dependent NAD(+) synthetase"/>
    <property type="match status" value="1"/>
</dbReference>
<dbReference type="PIRSF" id="PIRSF006630">
    <property type="entry name" value="NADS_GAT"/>
    <property type="match status" value="1"/>
</dbReference>
<evidence type="ECO:0000256" key="8">
    <source>
        <dbReference type="PIRNR" id="PIRNR006630"/>
    </source>
</evidence>
<sequence length="716" mass="80797">MSFITVAAATLPSVPLDFGGNRDRILQSIKIAKEKKATLRTGPELEIPGYGCLDHHLEGDTFLHSWEVLADILADPVCENMLIDVGMGVRHRNVRYNCRILCTYKKIYLIRPKMSLANDNLYRETRHFTAWVKERQTEKYYLEEVVRKVTGQHTVPIGDAVLSTLDTAVGCETCEELFTPLNPSTYMGLNGVEIILNSSASHAELRKLRTRLDLISNSTRKVGGVYVYANATGVDGEARMMFDGSSMIVANGKVLEQGSQFSLKDVEVTTATFDIEEVRSFRSSISRNVQAAAQPEYERIECELRLSRPADELFLSKDLEISKPIEIKVLDPMEEIYMSTAVFLWQYLVRTNSAGYFLALSGGLDSSTTALMVFGMAWLVLKSIKVGEEKTLTDLRRVTGDNKFSPKTPQEIVSRLFHTCYMGTVNSGDETRTRAKKLSETLGAYHSDISIDEAITAHELIIEKTLDFKPRYKIEGGSDAENLARQNIQARNRMVVSYELAQLSTTARKLPRAGAALLVLGSGNVDEILRGYYTKYDASSADISPLGSISKTDIKRFQRWAKDEWDLPILKEFIEATPSAELLPLSAGVQDDEADSEMGMTYEELSVFGLLRKVDHLGPWSTYLRLLGQWKHRPGYPGPRQIADKVKKFFRFYAINRHKATIITPSIHLSAYNPDDNRHDLRPFLYVVNWPWQFAKIDQHVEDLETKLATRERALE</sequence>
<keyword evidence="11" id="KW-1185">Reference proteome</keyword>
<gene>
    <name evidence="10" type="ORF">NA56DRAFT_674181</name>
</gene>
<dbReference type="HAMAP" id="MF_02090">
    <property type="entry name" value="NadE_glutamine_dep"/>
    <property type="match status" value="1"/>
</dbReference>
<dbReference type="GO" id="GO:0009435">
    <property type="term" value="P:NAD+ biosynthetic process"/>
    <property type="evidence" value="ECO:0007669"/>
    <property type="project" value="UniProtKB-UniRule"/>
</dbReference>
<dbReference type="PANTHER" id="PTHR23090">
    <property type="entry name" value="NH 3 /GLUTAMINE-DEPENDENT NAD + SYNTHETASE"/>
    <property type="match status" value="1"/>
</dbReference>
<comment type="catalytic activity">
    <reaction evidence="7 8">
        <text>deamido-NAD(+) + L-glutamine + ATP + H2O = L-glutamate + AMP + diphosphate + NAD(+) + H(+)</text>
        <dbReference type="Rhea" id="RHEA:24384"/>
        <dbReference type="ChEBI" id="CHEBI:15377"/>
        <dbReference type="ChEBI" id="CHEBI:15378"/>
        <dbReference type="ChEBI" id="CHEBI:29985"/>
        <dbReference type="ChEBI" id="CHEBI:30616"/>
        <dbReference type="ChEBI" id="CHEBI:33019"/>
        <dbReference type="ChEBI" id="CHEBI:57540"/>
        <dbReference type="ChEBI" id="CHEBI:58359"/>
        <dbReference type="ChEBI" id="CHEBI:58437"/>
        <dbReference type="ChEBI" id="CHEBI:456215"/>
        <dbReference type="EC" id="6.3.5.1"/>
    </reaction>
</comment>
<dbReference type="Pfam" id="PF02540">
    <property type="entry name" value="NAD_synthase"/>
    <property type="match status" value="1"/>
</dbReference>
<dbReference type="CDD" id="cd07570">
    <property type="entry name" value="GAT_Gln-NAD-synth"/>
    <property type="match status" value="1"/>
</dbReference>
<dbReference type="Gene3D" id="3.60.110.10">
    <property type="entry name" value="Carbon-nitrogen hydrolase"/>
    <property type="match status" value="1"/>
</dbReference>
<dbReference type="GO" id="GO:0005737">
    <property type="term" value="C:cytoplasm"/>
    <property type="evidence" value="ECO:0007669"/>
    <property type="project" value="InterPro"/>
</dbReference>
<dbReference type="FunFam" id="3.60.110.10:FF:000003">
    <property type="entry name" value="Glutamine-dependent NAD(+) synthetase"/>
    <property type="match status" value="1"/>
</dbReference>
<proteinExistence type="inferred from homology"/>
<feature type="domain" description="CN hydrolase" evidence="9">
    <location>
        <begin position="4"/>
        <end position="275"/>
    </location>
</feature>
<keyword evidence="5 8" id="KW-0067">ATP-binding</keyword>
<protein>
    <recommendedName>
        <fullName evidence="8">Glutamine-dependent NAD(+) synthetase</fullName>
        <ecNumber evidence="8">6.3.5.1</ecNumber>
    </recommendedName>
    <alternativeName>
        <fullName evidence="8">NAD(+) synthase [glutamine-hydrolyzing]</fullName>
    </alternativeName>
</protein>
<dbReference type="GO" id="GO:0004359">
    <property type="term" value="F:glutaminase activity"/>
    <property type="evidence" value="ECO:0007669"/>
    <property type="project" value="InterPro"/>
</dbReference>
<dbReference type="Proteomes" id="UP000235672">
    <property type="component" value="Unassembled WGS sequence"/>
</dbReference>
<dbReference type="STRING" id="1745343.A0A2J6PKF7"/>
<dbReference type="GO" id="GO:0003952">
    <property type="term" value="F:NAD+ synthase (glutamine-hydrolyzing) activity"/>
    <property type="evidence" value="ECO:0007669"/>
    <property type="project" value="UniProtKB-UniRule"/>
</dbReference>
<keyword evidence="4 8" id="KW-0547">Nucleotide-binding</keyword>
<dbReference type="InterPro" id="IPR014729">
    <property type="entry name" value="Rossmann-like_a/b/a_fold"/>
</dbReference>
<dbReference type="EMBL" id="KZ613521">
    <property type="protein sequence ID" value="PMD14497.1"/>
    <property type="molecule type" value="Genomic_DNA"/>
</dbReference>
<keyword evidence="3 8" id="KW-0436">Ligase</keyword>
<evidence type="ECO:0000313" key="10">
    <source>
        <dbReference type="EMBL" id="PMD14497.1"/>
    </source>
</evidence>
<organism evidence="10 11">
    <name type="scientific">Hyaloscypha hepaticicola</name>
    <dbReference type="NCBI Taxonomy" id="2082293"/>
    <lineage>
        <taxon>Eukaryota</taxon>
        <taxon>Fungi</taxon>
        <taxon>Dikarya</taxon>
        <taxon>Ascomycota</taxon>
        <taxon>Pezizomycotina</taxon>
        <taxon>Leotiomycetes</taxon>
        <taxon>Helotiales</taxon>
        <taxon>Hyaloscyphaceae</taxon>
        <taxon>Hyaloscypha</taxon>
    </lineage>
</organism>
<evidence type="ECO:0000256" key="7">
    <source>
        <dbReference type="ARBA" id="ARBA00052340"/>
    </source>
</evidence>
<evidence type="ECO:0000256" key="2">
    <source>
        <dbReference type="ARBA" id="ARBA00007145"/>
    </source>
</evidence>